<keyword evidence="4" id="KW-1185">Reference proteome</keyword>
<dbReference type="Proteomes" id="UP000467132">
    <property type="component" value="Unassembled WGS sequence"/>
</dbReference>
<gene>
    <name evidence="3" type="ORF">D3Z33_00150</name>
</gene>
<dbReference type="InterPro" id="IPR038157">
    <property type="entry name" value="FeoA_core_dom"/>
</dbReference>
<dbReference type="Pfam" id="PF04023">
    <property type="entry name" value="FeoA"/>
    <property type="match status" value="1"/>
</dbReference>
<dbReference type="GO" id="GO:0046914">
    <property type="term" value="F:transition metal ion binding"/>
    <property type="evidence" value="ECO:0007669"/>
    <property type="project" value="InterPro"/>
</dbReference>
<keyword evidence="1" id="KW-0408">Iron</keyword>
<protein>
    <submittedName>
        <fullName evidence="3">Ferrous iron transport protein A</fullName>
    </submittedName>
</protein>
<dbReference type="SMART" id="SM00899">
    <property type="entry name" value="FeoA"/>
    <property type="match status" value="1"/>
</dbReference>
<dbReference type="Gene3D" id="2.30.30.90">
    <property type="match status" value="1"/>
</dbReference>
<organism evidence="3 4">
    <name type="scientific">Senegalia massiliensis</name>
    <dbReference type="NCBI Taxonomy" id="1720316"/>
    <lineage>
        <taxon>Bacteria</taxon>
        <taxon>Bacillati</taxon>
        <taxon>Bacillota</taxon>
        <taxon>Clostridia</taxon>
        <taxon>Eubacteriales</taxon>
        <taxon>Clostridiaceae</taxon>
        <taxon>Senegalia</taxon>
    </lineage>
</organism>
<dbReference type="InterPro" id="IPR007167">
    <property type="entry name" value="Fe-transptr_FeoA-like"/>
</dbReference>
<feature type="domain" description="Ferrous iron transporter FeoA-like" evidence="2">
    <location>
        <begin position="16"/>
        <end position="85"/>
    </location>
</feature>
<evidence type="ECO:0000256" key="1">
    <source>
        <dbReference type="ARBA" id="ARBA00023004"/>
    </source>
</evidence>
<name>A0A845QXZ9_9CLOT</name>
<comment type="caution">
    <text evidence="3">The sequence shown here is derived from an EMBL/GenBank/DDBJ whole genome shotgun (WGS) entry which is preliminary data.</text>
</comment>
<reference evidence="3 4" key="1">
    <citation type="submission" date="2018-08" db="EMBL/GenBank/DDBJ databases">
        <title>Murine metabolic-syndrome-specific gut microbial biobank.</title>
        <authorList>
            <person name="Liu C."/>
        </authorList>
    </citation>
    <scope>NUCLEOTIDE SEQUENCE [LARGE SCALE GENOMIC DNA]</scope>
    <source>
        <strain evidence="3 4">583</strain>
    </source>
</reference>
<accession>A0A845QXZ9</accession>
<proteinExistence type="predicted"/>
<evidence type="ECO:0000259" key="2">
    <source>
        <dbReference type="SMART" id="SM00899"/>
    </source>
</evidence>
<dbReference type="InterPro" id="IPR008988">
    <property type="entry name" value="Transcriptional_repressor_C"/>
</dbReference>
<evidence type="ECO:0000313" key="4">
    <source>
        <dbReference type="Proteomes" id="UP000467132"/>
    </source>
</evidence>
<dbReference type="SUPFAM" id="SSF50037">
    <property type="entry name" value="C-terminal domain of transcriptional repressors"/>
    <property type="match status" value="1"/>
</dbReference>
<dbReference type="EMBL" id="QXXA01000001">
    <property type="protein sequence ID" value="NBI05263.1"/>
    <property type="molecule type" value="Genomic_DNA"/>
</dbReference>
<evidence type="ECO:0000313" key="3">
    <source>
        <dbReference type="EMBL" id="NBI05263.1"/>
    </source>
</evidence>
<dbReference type="OrthoDB" id="5984at2"/>
<dbReference type="AlphaFoldDB" id="A0A845QXZ9"/>
<sequence length="85" mass="9726">MNKIYEFKDAKGDIVKNLSRAKVNVEYTIKDIKTDDEEMKNFLFTLGCYEGEKVTIISLLGENYVISVKDARYSIDLELAKAIIV</sequence>